<name>A0A1I8H464_9PLAT</name>
<evidence type="ECO:0000256" key="1">
    <source>
        <dbReference type="SAM" id="MobiDB-lite"/>
    </source>
</evidence>
<feature type="region of interest" description="Disordered" evidence="1">
    <location>
        <begin position="1"/>
        <end position="26"/>
    </location>
</feature>
<dbReference type="AlphaFoldDB" id="A0A1I8H464"/>
<dbReference type="WBParaSite" id="maker-uti_cns_0004411-snap-gene-0.6-mRNA-1">
    <property type="protein sequence ID" value="maker-uti_cns_0004411-snap-gene-0.6-mRNA-1"/>
    <property type="gene ID" value="maker-uti_cns_0004411-snap-gene-0.6"/>
</dbReference>
<evidence type="ECO:0000313" key="2">
    <source>
        <dbReference type="Proteomes" id="UP000095280"/>
    </source>
</evidence>
<accession>A0A1I8H464</accession>
<protein>
    <submittedName>
        <fullName evidence="3">BTP domain-containing protein</fullName>
    </submittedName>
</protein>
<evidence type="ECO:0000313" key="3">
    <source>
        <dbReference type="WBParaSite" id="maker-uti_cns_0004411-snap-gene-0.6-mRNA-1"/>
    </source>
</evidence>
<sequence>RGRSPIPGRAAASAKTRSRRRRQRTPTSCICCPRLEVERLCDSRLDPPLDASSTAQPSADSATASTAALLNRRRRLVRADSLILRDPQARHAIDMLAAAGLAAAPPPPSPPPISSEEAARLRDLLSVPAHTADPRVPLLLGATSAEDCRRLLLSSAAATALLAGFDTVSDAALRSLAHALDLFLSQVCQRIADQPSVSDYPDGLHKALADFGITEAWQLRRCYDRLITGGRRRAQDRLAALLAQLAPATPSAVSAAPEAVATAEVKAEPEDSAAGQGL</sequence>
<proteinExistence type="predicted"/>
<dbReference type="Proteomes" id="UP000095280">
    <property type="component" value="Unplaced"/>
</dbReference>
<keyword evidence="2" id="KW-1185">Reference proteome</keyword>
<organism evidence="2 3">
    <name type="scientific">Macrostomum lignano</name>
    <dbReference type="NCBI Taxonomy" id="282301"/>
    <lineage>
        <taxon>Eukaryota</taxon>
        <taxon>Metazoa</taxon>
        <taxon>Spiralia</taxon>
        <taxon>Lophotrochozoa</taxon>
        <taxon>Platyhelminthes</taxon>
        <taxon>Rhabditophora</taxon>
        <taxon>Macrostomorpha</taxon>
        <taxon>Macrostomida</taxon>
        <taxon>Macrostomidae</taxon>
        <taxon>Macrostomum</taxon>
    </lineage>
</organism>
<reference evidence="3" key="1">
    <citation type="submission" date="2016-11" db="UniProtKB">
        <authorList>
            <consortium name="WormBaseParasite"/>
        </authorList>
    </citation>
    <scope>IDENTIFICATION</scope>
</reference>